<dbReference type="InterPro" id="IPR001647">
    <property type="entry name" value="HTH_TetR"/>
</dbReference>
<keyword evidence="1 2" id="KW-0238">DNA-binding</keyword>
<dbReference type="RefSeq" id="WP_025071324.1">
    <property type="nucleotide sequence ID" value="NZ_FUXK01000015.1"/>
</dbReference>
<dbReference type="InterPro" id="IPR050109">
    <property type="entry name" value="HTH-type_TetR-like_transc_reg"/>
</dbReference>
<name>A0A1T4PL71_9BACT</name>
<reference evidence="4" key="1">
    <citation type="submission" date="2017-02" db="EMBL/GenBank/DDBJ databases">
        <authorList>
            <person name="Peterson S.W."/>
        </authorList>
    </citation>
    <scope>NUCLEOTIDE SEQUENCE [LARGE SCALE GENOMIC DNA]</scope>
    <source>
        <strain evidence="4">ATCC 43324</strain>
    </source>
</reference>
<sequence length="210" mass="24964">MYKTNTPTEYREQLRGRILETAMKEFCARGIKQVKMDDIARKLGISKRTLYEIYANKETLLFEGVKQREEAYDHQMKKYKAEEVVTVIDVMALYYRLRMDAVKNLNPTFFSDLHKYHRIVDYLMQLHAQRSVQIKDFFDAGVKQGYFCADANIMLMCDFEQVVMQYVMEAKLYQKYGVRHVFHNVLLLFIRSICTEKGIALLETKINFFK</sequence>
<protein>
    <submittedName>
        <fullName evidence="4">Transcriptional regulator, TetR family</fullName>
    </submittedName>
</protein>
<dbReference type="eggNOG" id="COG1309">
    <property type="taxonomic scope" value="Bacteria"/>
</dbReference>
<dbReference type="STRING" id="28136.SAMN02745202_01472"/>
<dbReference type="SUPFAM" id="SSF46689">
    <property type="entry name" value="Homeodomain-like"/>
    <property type="match status" value="1"/>
</dbReference>
<feature type="DNA-binding region" description="H-T-H motif" evidence="2">
    <location>
        <begin position="35"/>
        <end position="54"/>
    </location>
</feature>
<dbReference type="Proteomes" id="UP000190065">
    <property type="component" value="Unassembled WGS sequence"/>
</dbReference>
<dbReference type="GO" id="GO:0003677">
    <property type="term" value="F:DNA binding"/>
    <property type="evidence" value="ECO:0007669"/>
    <property type="project" value="UniProtKB-UniRule"/>
</dbReference>
<dbReference type="Gene3D" id="1.10.357.10">
    <property type="entry name" value="Tetracycline Repressor, domain 2"/>
    <property type="match status" value="1"/>
</dbReference>
<feature type="domain" description="HTH tetR-type" evidence="3">
    <location>
        <begin position="12"/>
        <end position="72"/>
    </location>
</feature>
<dbReference type="PANTHER" id="PTHR30328">
    <property type="entry name" value="TRANSCRIPTIONAL REPRESSOR"/>
    <property type="match status" value="1"/>
</dbReference>
<dbReference type="EMBL" id="FUXK01000015">
    <property type="protein sequence ID" value="SJZ91996.1"/>
    <property type="molecule type" value="Genomic_DNA"/>
</dbReference>
<dbReference type="PANTHER" id="PTHR30328:SF54">
    <property type="entry name" value="HTH-TYPE TRANSCRIPTIONAL REPRESSOR SCO4008"/>
    <property type="match status" value="1"/>
</dbReference>
<evidence type="ECO:0000256" key="2">
    <source>
        <dbReference type="PROSITE-ProRule" id="PRU00335"/>
    </source>
</evidence>
<dbReference type="PROSITE" id="PS50977">
    <property type="entry name" value="HTH_TETR_2"/>
    <property type="match status" value="1"/>
</dbReference>
<organism evidence="4">
    <name type="scientific">Segatella oulorum</name>
    <dbReference type="NCBI Taxonomy" id="28136"/>
    <lineage>
        <taxon>Bacteria</taxon>
        <taxon>Pseudomonadati</taxon>
        <taxon>Bacteroidota</taxon>
        <taxon>Bacteroidia</taxon>
        <taxon>Bacteroidales</taxon>
        <taxon>Prevotellaceae</taxon>
        <taxon>Segatella</taxon>
    </lineage>
</organism>
<evidence type="ECO:0000313" key="4">
    <source>
        <dbReference type="EMBL" id="SJZ91996.1"/>
    </source>
</evidence>
<proteinExistence type="predicted"/>
<gene>
    <name evidence="4" type="ORF">SAMN02745202_01472</name>
</gene>
<dbReference type="Pfam" id="PF00440">
    <property type="entry name" value="TetR_N"/>
    <property type="match status" value="1"/>
</dbReference>
<dbReference type="AlphaFoldDB" id="A0A1T4PL71"/>
<evidence type="ECO:0000256" key="1">
    <source>
        <dbReference type="ARBA" id="ARBA00023125"/>
    </source>
</evidence>
<dbReference type="PRINTS" id="PR00455">
    <property type="entry name" value="HTHTETR"/>
</dbReference>
<evidence type="ECO:0000259" key="3">
    <source>
        <dbReference type="PROSITE" id="PS50977"/>
    </source>
</evidence>
<accession>A0A1T4PL71</accession>
<dbReference type="InterPro" id="IPR009057">
    <property type="entry name" value="Homeodomain-like_sf"/>
</dbReference>